<evidence type="ECO:0000256" key="6">
    <source>
        <dbReference type="ARBA" id="ARBA00022989"/>
    </source>
</evidence>
<accession>A0ABT3AD57</accession>
<evidence type="ECO:0000313" key="12">
    <source>
        <dbReference type="Proteomes" id="UP001652504"/>
    </source>
</evidence>
<dbReference type="SUPFAM" id="SSF158791">
    <property type="entry name" value="MgtE N-terminal domain-like"/>
    <property type="match status" value="1"/>
</dbReference>
<sequence>MSANEAVLDQATFELTQTFIKRYPGKSARFLERMSAPEAAQILQCQPVYLVAIVWRFLPASSADDIFVALDSSFGTDLMSQLDIHIAATLMGRLDEDTRHNVMATLSESLQQEIADLLVYPDNTAGRMMTTHVHAFSGGMRVKDVLQHIKHRKLHSQDVLFVLDAEQHLVGEVELHQLIQSSANARLEEIASDVKTTLNALDSNDEVVEKFEAYRGSALAVLNLHRQLVGMIRFIDVYQTTKEDLATDMQTMVGVSKEERALSTSWFSVKKRLPWLQVNLLTAFAAASVVGAFEGLISEITALAILLPVAAGQSGNAGAQALAVTMRGLTLREITTRHWSKVLSKEMMTGLLNGLAVAITCALGVYVWSQSLGLTAVIAIAMVVSLTIACSAGALVPIILKKSGLDPAQSSSIVLTTVTDIAGFMSFLGIALLLSDYLPRG</sequence>
<keyword evidence="8" id="KW-0129">CBS domain</keyword>
<dbReference type="InterPro" id="IPR000644">
    <property type="entry name" value="CBS_dom"/>
</dbReference>
<comment type="similarity">
    <text evidence="2">Belongs to the SLC41A transporter family.</text>
</comment>
<keyword evidence="4 9" id="KW-0812">Transmembrane</keyword>
<dbReference type="Gene3D" id="1.10.357.20">
    <property type="entry name" value="SLC41 divalent cation transporters, integral membrane domain"/>
    <property type="match status" value="1"/>
</dbReference>
<dbReference type="EMBL" id="JAOWKX010000013">
    <property type="protein sequence ID" value="MCV2886609.1"/>
    <property type="molecule type" value="Genomic_DNA"/>
</dbReference>
<evidence type="ECO:0000256" key="8">
    <source>
        <dbReference type="PROSITE-ProRule" id="PRU00703"/>
    </source>
</evidence>
<evidence type="ECO:0000256" key="9">
    <source>
        <dbReference type="SAM" id="Phobius"/>
    </source>
</evidence>
<keyword evidence="5" id="KW-0460">Magnesium</keyword>
<dbReference type="InterPro" id="IPR046342">
    <property type="entry name" value="CBS_dom_sf"/>
</dbReference>
<name>A0ABT3AD57_9ALTE</name>
<evidence type="ECO:0000313" key="11">
    <source>
        <dbReference type="EMBL" id="MCV2886609.1"/>
    </source>
</evidence>
<feature type="domain" description="CBS" evidence="10">
    <location>
        <begin position="129"/>
        <end position="189"/>
    </location>
</feature>
<dbReference type="RefSeq" id="WP_263713900.1">
    <property type="nucleotide sequence ID" value="NZ_JAOWKX010000013.1"/>
</dbReference>
<evidence type="ECO:0000256" key="4">
    <source>
        <dbReference type="ARBA" id="ARBA00022692"/>
    </source>
</evidence>
<evidence type="ECO:0000256" key="2">
    <source>
        <dbReference type="ARBA" id="ARBA00009749"/>
    </source>
</evidence>
<dbReference type="SMART" id="SM00924">
    <property type="entry name" value="MgtE_N"/>
    <property type="match status" value="1"/>
</dbReference>
<dbReference type="Pfam" id="PF03448">
    <property type="entry name" value="MgtE_N"/>
    <property type="match status" value="1"/>
</dbReference>
<gene>
    <name evidence="11" type="ORF">OE749_18090</name>
</gene>
<dbReference type="InterPro" id="IPR006669">
    <property type="entry name" value="MgtE_transporter"/>
</dbReference>
<keyword evidence="6 9" id="KW-1133">Transmembrane helix</keyword>
<dbReference type="InterPro" id="IPR006668">
    <property type="entry name" value="Mg_transptr_MgtE_intracell_dom"/>
</dbReference>
<feature type="transmembrane region" description="Helical" evidence="9">
    <location>
        <begin position="412"/>
        <end position="434"/>
    </location>
</feature>
<keyword evidence="3" id="KW-0813">Transport</keyword>
<dbReference type="PANTHER" id="PTHR43773:SF1">
    <property type="entry name" value="MAGNESIUM TRANSPORTER MGTE"/>
    <property type="match status" value="1"/>
</dbReference>
<keyword evidence="12" id="KW-1185">Reference proteome</keyword>
<keyword evidence="7 9" id="KW-0472">Membrane</keyword>
<organism evidence="11 12">
    <name type="scientific">Fluctibacter corallii</name>
    <dbReference type="NCBI Taxonomy" id="2984329"/>
    <lineage>
        <taxon>Bacteria</taxon>
        <taxon>Pseudomonadati</taxon>
        <taxon>Pseudomonadota</taxon>
        <taxon>Gammaproteobacteria</taxon>
        <taxon>Alteromonadales</taxon>
        <taxon>Alteromonadaceae</taxon>
        <taxon>Fluctibacter</taxon>
    </lineage>
</organism>
<dbReference type="InterPro" id="IPR006667">
    <property type="entry name" value="SLC41_membr_dom"/>
</dbReference>
<dbReference type="PROSITE" id="PS51371">
    <property type="entry name" value="CBS"/>
    <property type="match status" value="1"/>
</dbReference>
<comment type="caution">
    <text evidence="11">The sequence shown here is derived from an EMBL/GenBank/DDBJ whole genome shotgun (WGS) entry which is preliminary data.</text>
</comment>
<feature type="transmembrane region" description="Helical" evidence="9">
    <location>
        <begin position="374"/>
        <end position="400"/>
    </location>
</feature>
<dbReference type="Proteomes" id="UP001652504">
    <property type="component" value="Unassembled WGS sequence"/>
</dbReference>
<dbReference type="Gene3D" id="3.10.580.10">
    <property type="entry name" value="CBS-domain"/>
    <property type="match status" value="1"/>
</dbReference>
<reference evidence="11 12" key="1">
    <citation type="submission" date="2022-10" db="EMBL/GenBank/DDBJ databases">
        <title>Aestuariibacter sp. AA17 isolated from Montipora capitata coral fragment.</title>
        <authorList>
            <person name="Emsley S.A."/>
            <person name="Pfannmuller K.M."/>
            <person name="Loughran R.M."/>
            <person name="Shlafstein M."/>
            <person name="Papke E."/>
            <person name="Saw J.H."/>
            <person name="Ushijima B."/>
            <person name="Videau P."/>
        </authorList>
    </citation>
    <scope>NUCLEOTIDE SEQUENCE [LARGE SCALE GENOMIC DNA]</scope>
    <source>
        <strain evidence="11 12">AA17</strain>
    </source>
</reference>
<evidence type="ECO:0000256" key="7">
    <source>
        <dbReference type="ARBA" id="ARBA00023136"/>
    </source>
</evidence>
<dbReference type="Pfam" id="PF01769">
    <property type="entry name" value="MgtE"/>
    <property type="match status" value="1"/>
</dbReference>
<dbReference type="InterPro" id="IPR036739">
    <property type="entry name" value="SLC41_membr_dom_sf"/>
</dbReference>
<dbReference type="SUPFAM" id="SSF161093">
    <property type="entry name" value="MgtE membrane domain-like"/>
    <property type="match status" value="1"/>
</dbReference>
<feature type="transmembrane region" description="Helical" evidence="9">
    <location>
        <begin position="347"/>
        <end position="368"/>
    </location>
</feature>
<protein>
    <submittedName>
        <fullName evidence="11">Magnesium transporter</fullName>
    </submittedName>
</protein>
<evidence type="ECO:0000256" key="5">
    <source>
        <dbReference type="ARBA" id="ARBA00022842"/>
    </source>
</evidence>
<comment type="subcellular location">
    <subcellularLocation>
        <location evidence="1">Membrane</location>
        <topology evidence="1">Multi-pass membrane protein</topology>
    </subcellularLocation>
</comment>
<proteinExistence type="inferred from homology"/>
<dbReference type="SUPFAM" id="SSF54631">
    <property type="entry name" value="CBS-domain pair"/>
    <property type="match status" value="1"/>
</dbReference>
<dbReference type="PANTHER" id="PTHR43773">
    <property type="entry name" value="MAGNESIUM TRANSPORTER MGTE"/>
    <property type="match status" value="1"/>
</dbReference>
<evidence type="ECO:0000259" key="10">
    <source>
        <dbReference type="PROSITE" id="PS51371"/>
    </source>
</evidence>
<evidence type="ECO:0000256" key="3">
    <source>
        <dbReference type="ARBA" id="ARBA00022448"/>
    </source>
</evidence>
<evidence type="ECO:0000256" key="1">
    <source>
        <dbReference type="ARBA" id="ARBA00004141"/>
    </source>
</evidence>